<keyword evidence="2" id="KW-0472">Membrane</keyword>
<keyword evidence="2" id="KW-1133">Transmembrane helix</keyword>
<evidence type="ECO:0008006" key="5">
    <source>
        <dbReference type="Google" id="ProtNLM"/>
    </source>
</evidence>
<evidence type="ECO:0000256" key="1">
    <source>
        <dbReference type="SAM" id="MobiDB-lite"/>
    </source>
</evidence>
<keyword evidence="4" id="KW-1185">Reference proteome</keyword>
<accession>A0A7K3WCY8</accession>
<dbReference type="EMBL" id="JAAGWK010000009">
    <property type="protein sequence ID" value="NEL53640.1"/>
    <property type="molecule type" value="Genomic_DNA"/>
</dbReference>
<feature type="transmembrane region" description="Helical" evidence="2">
    <location>
        <begin position="55"/>
        <end position="78"/>
    </location>
</feature>
<reference evidence="3 4" key="1">
    <citation type="submission" date="2020-02" db="EMBL/GenBank/DDBJ databases">
        <title>The whole genome sequence of CPCC 205119.</title>
        <authorList>
            <person name="Jiang Z."/>
        </authorList>
    </citation>
    <scope>NUCLEOTIDE SEQUENCE [LARGE SCALE GENOMIC DNA]</scope>
    <source>
        <strain evidence="3 4">CPCC 205119</strain>
    </source>
</reference>
<gene>
    <name evidence="3" type="ORF">G1H19_06425</name>
</gene>
<protein>
    <recommendedName>
        <fullName evidence="5">DUF3093 domain-containing protein</fullName>
    </recommendedName>
</protein>
<dbReference type="RefSeq" id="WP_152728487.1">
    <property type="nucleotide sequence ID" value="NZ_JAABOZ010000002.1"/>
</dbReference>
<dbReference type="Proteomes" id="UP000470470">
    <property type="component" value="Unassembled WGS sequence"/>
</dbReference>
<feature type="transmembrane region" description="Helical" evidence="2">
    <location>
        <begin position="90"/>
        <end position="110"/>
    </location>
</feature>
<keyword evidence="2" id="KW-0812">Transmembrane</keyword>
<name>A0A7K3WCY8_9ACTN</name>
<evidence type="ECO:0000313" key="3">
    <source>
        <dbReference type="EMBL" id="NEL53640.1"/>
    </source>
</evidence>
<evidence type="ECO:0000313" key="4">
    <source>
        <dbReference type="Proteomes" id="UP000470470"/>
    </source>
</evidence>
<comment type="caution">
    <text evidence="3">The sequence shown here is derived from an EMBL/GenBank/DDBJ whole genome shotgun (WGS) entry which is preliminary data.</text>
</comment>
<organism evidence="3 4">
    <name type="scientific">Goekera deserti</name>
    <dbReference type="NCBI Taxonomy" id="2497753"/>
    <lineage>
        <taxon>Bacteria</taxon>
        <taxon>Bacillati</taxon>
        <taxon>Actinomycetota</taxon>
        <taxon>Actinomycetes</taxon>
        <taxon>Geodermatophilales</taxon>
        <taxon>Geodermatophilaceae</taxon>
        <taxon>Goekera</taxon>
    </lineage>
</organism>
<feature type="region of interest" description="Disordered" evidence="1">
    <location>
        <begin position="1"/>
        <end position="25"/>
    </location>
</feature>
<proteinExistence type="predicted"/>
<evidence type="ECO:0000256" key="2">
    <source>
        <dbReference type="SAM" id="Phobius"/>
    </source>
</evidence>
<dbReference type="AlphaFoldDB" id="A0A7K3WCY8"/>
<sequence>MARRRRRDTDEPPAVRAALQREQHRTQTTSYGYFARLGPKRSVTVTPPPLRYWQYVAASPGLVLLTVLAVAAWLGFLGWRDGSAALVEELPLALGLGVLVLVLATGRLTVSDHAVSTDVAGVRQTSPFGVVALVLVEDVVPGPPPAGWPRPRRRGGWWPGRSRVSVRHLDDDGVTDRCFTVWVRSPEDFADALGRPLD</sequence>